<dbReference type="PATRIC" id="fig|1196324.3.peg.1171"/>
<evidence type="ECO:0000259" key="7">
    <source>
        <dbReference type="Pfam" id="PF00155"/>
    </source>
</evidence>
<dbReference type="CDD" id="cd00609">
    <property type="entry name" value="AAT_like"/>
    <property type="match status" value="1"/>
</dbReference>
<dbReference type="OrthoDB" id="9802328at2"/>
<feature type="domain" description="Aminotransferase class I/classII large" evidence="7">
    <location>
        <begin position="37"/>
        <end position="383"/>
    </location>
</feature>
<evidence type="ECO:0000256" key="2">
    <source>
        <dbReference type="ARBA" id="ARBA00007441"/>
    </source>
</evidence>
<dbReference type="PANTHER" id="PTHR42790:SF19">
    <property type="entry name" value="KYNURENINE_ALPHA-AMINOADIPATE AMINOTRANSFERASE, MITOCHONDRIAL"/>
    <property type="match status" value="1"/>
</dbReference>
<comment type="similarity">
    <text evidence="2">Belongs to the class-I pyridoxal-phosphate-dependent aminotransferase family.</text>
</comment>
<dbReference type="GO" id="GO:1901605">
    <property type="term" value="P:alpha-amino acid metabolic process"/>
    <property type="evidence" value="ECO:0007669"/>
    <property type="project" value="TreeGrafter"/>
</dbReference>
<evidence type="ECO:0000256" key="3">
    <source>
        <dbReference type="ARBA" id="ARBA00011738"/>
    </source>
</evidence>
<dbReference type="InterPro" id="IPR015424">
    <property type="entry name" value="PyrdxlP-dep_Trfase"/>
</dbReference>
<keyword evidence="5 8" id="KW-0808">Transferase</keyword>
<evidence type="ECO:0000256" key="4">
    <source>
        <dbReference type="ARBA" id="ARBA00022576"/>
    </source>
</evidence>
<name>I8J3U8_9BACL</name>
<dbReference type="GO" id="GO:0008483">
    <property type="term" value="F:transaminase activity"/>
    <property type="evidence" value="ECO:0007669"/>
    <property type="project" value="UniProtKB-KW"/>
</dbReference>
<dbReference type="InterPro" id="IPR050859">
    <property type="entry name" value="Class-I_PLP-dep_aminotransf"/>
</dbReference>
<dbReference type="Gene3D" id="3.40.640.10">
    <property type="entry name" value="Type I PLP-dependent aspartate aminotransferase-like (Major domain)"/>
    <property type="match status" value="1"/>
</dbReference>
<keyword evidence="6" id="KW-0663">Pyridoxal phosphate</keyword>
<evidence type="ECO:0000256" key="5">
    <source>
        <dbReference type="ARBA" id="ARBA00022679"/>
    </source>
</evidence>
<comment type="cofactor">
    <cofactor evidence="1">
        <name>pyridoxal 5'-phosphate</name>
        <dbReference type="ChEBI" id="CHEBI:597326"/>
    </cofactor>
</comment>
<accession>I8J3U8</accession>
<dbReference type="Gene3D" id="3.90.1150.10">
    <property type="entry name" value="Aspartate Aminotransferase, domain 1"/>
    <property type="match status" value="1"/>
</dbReference>
<dbReference type="InterPro" id="IPR015421">
    <property type="entry name" value="PyrdxlP-dep_Trfase_major"/>
</dbReference>
<dbReference type="STRING" id="1196324.A374_05746"/>
<comment type="caution">
    <text evidence="8">The sequence shown here is derived from an EMBL/GenBank/DDBJ whole genome shotgun (WGS) entry which is preliminary data.</text>
</comment>
<dbReference type="EMBL" id="AKKV01000021">
    <property type="protein sequence ID" value="EIT86441.1"/>
    <property type="molecule type" value="Genomic_DNA"/>
</dbReference>
<dbReference type="Pfam" id="PF00155">
    <property type="entry name" value="Aminotran_1_2"/>
    <property type="match status" value="1"/>
</dbReference>
<dbReference type="GO" id="GO:0030170">
    <property type="term" value="F:pyridoxal phosphate binding"/>
    <property type="evidence" value="ECO:0007669"/>
    <property type="project" value="InterPro"/>
</dbReference>
<protein>
    <submittedName>
        <fullName evidence="8">Aminotransferase</fullName>
    </submittedName>
</protein>
<keyword evidence="9" id="KW-1185">Reference proteome</keyword>
<dbReference type="InterPro" id="IPR004839">
    <property type="entry name" value="Aminotransferase_I/II_large"/>
</dbReference>
<dbReference type="SUPFAM" id="SSF53383">
    <property type="entry name" value="PLP-dependent transferases"/>
    <property type="match status" value="1"/>
</dbReference>
<dbReference type="PANTHER" id="PTHR42790">
    <property type="entry name" value="AMINOTRANSFERASE"/>
    <property type="match status" value="1"/>
</dbReference>
<dbReference type="InterPro" id="IPR015422">
    <property type="entry name" value="PyrdxlP-dep_Trfase_small"/>
</dbReference>
<comment type="subunit">
    <text evidence="3">Homodimer.</text>
</comment>
<organism evidence="8 9">
    <name type="scientific">Fictibacillus macauensis ZFHKF-1</name>
    <dbReference type="NCBI Taxonomy" id="1196324"/>
    <lineage>
        <taxon>Bacteria</taxon>
        <taxon>Bacillati</taxon>
        <taxon>Bacillota</taxon>
        <taxon>Bacilli</taxon>
        <taxon>Bacillales</taxon>
        <taxon>Fictibacillaceae</taxon>
        <taxon>Fictibacillus</taxon>
    </lineage>
</organism>
<evidence type="ECO:0000256" key="6">
    <source>
        <dbReference type="ARBA" id="ARBA00022898"/>
    </source>
</evidence>
<evidence type="ECO:0000313" key="8">
    <source>
        <dbReference type="EMBL" id="EIT86441.1"/>
    </source>
</evidence>
<dbReference type="eggNOG" id="COG1167">
    <property type="taxonomic scope" value="Bacteria"/>
</dbReference>
<reference evidence="8 9" key="1">
    <citation type="journal article" date="2012" name="J. Bacteriol.">
        <title>Genome of Bacillus macauensis ZFHKF-1, a Long-Chain-Forming Bacterium.</title>
        <authorList>
            <person name="Cai L."/>
            <person name="Zhang T."/>
        </authorList>
    </citation>
    <scope>NUCLEOTIDE SEQUENCE [LARGE SCALE GENOMIC DNA]</scope>
    <source>
        <strain evidence="8 9">ZFHKF-1</strain>
    </source>
</reference>
<proteinExistence type="inferred from homology"/>
<dbReference type="Proteomes" id="UP000004080">
    <property type="component" value="Unassembled WGS sequence"/>
</dbReference>
<dbReference type="FunFam" id="3.40.640.10:FF:000053">
    <property type="entry name" value="Aminotransferase, class I"/>
    <property type="match status" value="1"/>
</dbReference>
<gene>
    <name evidence="8" type="ORF">A374_05746</name>
</gene>
<dbReference type="RefSeq" id="WP_007201246.1">
    <property type="nucleotide sequence ID" value="NZ_AKKV01000021.1"/>
</dbReference>
<evidence type="ECO:0000256" key="1">
    <source>
        <dbReference type="ARBA" id="ARBA00001933"/>
    </source>
</evidence>
<evidence type="ECO:0000313" key="9">
    <source>
        <dbReference type="Proteomes" id="UP000004080"/>
    </source>
</evidence>
<dbReference type="AlphaFoldDB" id="I8J3U8"/>
<sequence>MNYTFADRVRSLQSSAVRDILKVVNQEGVISFAGGLPDDQLFPLEGIADSFAKVFASGKHGLQYTETEGYLPLREILLDRMEKKGINNYTTKELMLTTGSQQVIDLFARVMLNPGDVILTEDPTYLAALQVFHSYEATVIGVTTDEDGMIMEDLEEKIRVYQPKCIYVVPTFSNPSGKVWSYERREKLVSLAHEHNFIVLEDDPYGELQFNREETYTPIAALDNGTSVLYTSTFSKTAVPALRTGWVVGPFEIIDMMSQAKQANDLHSNSLSQQALYHFCTSYDLDGHIETLISEYESRMNLMYDLLKKADLPGLKLTKPKGGMFFWLELHEKLNTTELLPKAVARGVAYVPGEPFFASQPKTNTLRLNFSHATTTQIEHGIAILTTLFKEALEEAEVTV</sequence>
<keyword evidence="4 8" id="KW-0032">Aminotransferase</keyword>